<evidence type="ECO:0000313" key="1">
    <source>
        <dbReference type="EMBL" id="BBZ33882.1"/>
    </source>
</evidence>
<dbReference type="EMBL" id="AP022612">
    <property type="protein sequence ID" value="BBZ33882.1"/>
    <property type="molecule type" value="Genomic_DNA"/>
</dbReference>
<proteinExistence type="predicted"/>
<keyword evidence="2" id="KW-1185">Reference proteome</keyword>
<name>A0A7I7XYK9_9MYCO</name>
<protein>
    <submittedName>
        <fullName evidence="1">Uncharacterized protein</fullName>
    </submittedName>
</protein>
<dbReference type="OrthoDB" id="4627516at2"/>
<organism evidence="1 2">
    <name type="scientific">Mycolicibacterium confluentis</name>
    <dbReference type="NCBI Taxonomy" id="28047"/>
    <lineage>
        <taxon>Bacteria</taxon>
        <taxon>Bacillati</taxon>
        <taxon>Actinomycetota</taxon>
        <taxon>Actinomycetes</taxon>
        <taxon>Mycobacteriales</taxon>
        <taxon>Mycobacteriaceae</taxon>
        <taxon>Mycolicibacterium</taxon>
    </lineage>
</organism>
<dbReference type="InterPro" id="IPR021315">
    <property type="entry name" value="Gap/Sap"/>
</dbReference>
<dbReference type="Proteomes" id="UP000466931">
    <property type="component" value="Chromosome"/>
</dbReference>
<dbReference type="Pfam" id="PF11139">
    <property type="entry name" value="SfLAP"/>
    <property type="match status" value="1"/>
</dbReference>
<accession>A0A7I7XYK9</accession>
<gene>
    <name evidence="1" type="ORF">MCNF_24870</name>
</gene>
<dbReference type="AlphaFoldDB" id="A0A7I7XYK9"/>
<sequence length="238" mass="24883">MWITVLGLALAVNFEPMRLGLITVALSRPKPVLQLLAFLTGSFVMSATAGLIVLFVVRPGLVGALQFDRATVHLTLGVFALALSAVFALRAGPRRTTVDATITTSSSPDADFAKNHGPRAVRAVFSRARGLARGSSPWFSGAMGMGIAIPSIDYLALLVLIATTGGAPVTQAGLLFTFITVANAVVAIPLVSFLIAPESTRIRLEALRLWVAARTRRDVALVLAIAGVVLTVLGISGL</sequence>
<reference evidence="1" key="1">
    <citation type="journal article" date="2019" name="Emerg. Microbes Infect.">
        <title>Comprehensive subspecies identification of 175 nontuberculous mycobacteria species based on 7547 genomic profiles.</title>
        <authorList>
            <person name="Matsumoto Y."/>
            <person name="Kinjo T."/>
            <person name="Motooka D."/>
            <person name="Nabeya D."/>
            <person name="Jung N."/>
            <person name="Uechi K."/>
            <person name="Horii T."/>
            <person name="Iida T."/>
            <person name="Fujita J."/>
            <person name="Nakamura S."/>
        </authorList>
    </citation>
    <scope>NUCLEOTIDE SEQUENCE [LARGE SCALE GENOMIC DNA]</scope>
    <source>
        <strain evidence="1">JCM 13671</strain>
    </source>
</reference>
<reference evidence="1" key="2">
    <citation type="submission" date="2020-02" db="EMBL/GenBank/DDBJ databases">
        <authorList>
            <person name="Matsumoto Y."/>
            <person name="Motooka D."/>
            <person name="Nakamura S."/>
        </authorList>
    </citation>
    <scope>NUCLEOTIDE SEQUENCE</scope>
    <source>
        <strain evidence="1">JCM 13671</strain>
    </source>
</reference>
<dbReference type="RefSeq" id="WP_085154724.1">
    <property type="nucleotide sequence ID" value="NZ_AP022612.1"/>
</dbReference>
<evidence type="ECO:0000313" key="2">
    <source>
        <dbReference type="Proteomes" id="UP000466931"/>
    </source>
</evidence>